<evidence type="ECO:0000313" key="4">
    <source>
        <dbReference type="EMBL" id="CAB3998256.1"/>
    </source>
</evidence>
<dbReference type="EC" id="5.6.2.3" evidence="1"/>
<keyword evidence="1" id="KW-0067">ATP-binding</keyword>
<name>A0A6S7H628_PARCT</name>
<keyword evidence="1" id="KW-0227">DNA damage</keyword>
<keyword evidence="1" id="KW-0234">DNA repair</keyword>
<dbReference type="GO" id="GO:0043139">
    <property type="term" value="F:5'-3' DNA helicase activity"/>
    <property type="evidence" value="ECO:0007669"/>
    <property type="project" value="UniProtKB-EC"/>
</dbReference>
<keyword evidence="1" id="KW-0547">Nucleotide-binding</keyword>
<dbReference type="AlphaFoldDB" id="A0A6S7H628"/>
<evidence type="ECO:0000256" key="2">
    <source>
        <dbReference type="SAM" id="MobiDB-lite"/>
    </source>
</evidence>
<keyword evidence="1" id="KW-0378">Hydrolase</keyword>
<sequence length="1123" mass="128430">MNNIDVNLKNMGQNEVSDTDTSTEPSSNKLPTNENDNMEETDDPLNEYRQVTNETCLQSVLPDYPVTVQTSERGSLGNEIYNIAPGEKRHPVSIMTDKKCEELAFPILFPKGRFGYLEERKIKLTSVKYFNARLLHYSGRFATNSEYLQLFFAQFVIEQKKVSDSINIALKKIQGQPLTASQIESDVNKLKSLVCQDQAYLFLRQIPGTPPYWQKFMYEVIAMNLDDESKSSLLNRRKEILCSVKQKIDEVLNPSKENYDATLTETDILNSIGISEDEYYWALSTSPDSDFDLHLKRPVDSCFINNYFVAGVKGFAANVDLQPVFNHYKYITYVCSYFTKDETECSQAIGNAAKEAKSSNMNVRDGLKKIGAAFLSKREVIAQECVYRCMHKLWLRKIFPGTVFVNTNLPEKRVFVTKTKNELDKLDDDSTDIYKSNIIERYSLRPKAIPAVDKLFYYIDYRTDYAETNDSQPDVLNDNLLESHNLTEDREQCLPPKIKLMNKNEYMKSRKVKRVLRFHKYQENSDLKDDTPIFSDPNESFNEQQPSHLDPTQSNQHSSGIITYHNQPSEISDDELWQSVRSLNPEQRCAYDMVLSWCRQLIKNMNNLKPVEVKPIYLFLTGGGGAGKSHLIKTIYHTAVKTFRHPHFNPELATVLLLAPTGVAAINIDGITVNTGLLIPKETGDCLRGMSDQKKTQYRISLKDLKLIIIDEISMIGNITLLHVHQRLKEIFEDDIKVIQSRCTTTSDPNYPSDALHIWAENTPVNEHNQKKLETIQSPLFLLKAKDQYPKNVNKQDIDRVLARGRSEICGLDFEIHIKEGARVMLTTNINIQDRLINGQMGTVVKIQVNGSNIPIILYIKFDDENAGKTMINTSANSFARENHLVLIEPVLAKFKVRPGKPSSPEIQRIQFPVALSWACTVHKVQGLTLENVVVSLELNKQRSFNYGQIYVALSRATSLQGLHILGEIQSKHIKANPKVHKEYERLRNSCLRTFTKHKSSNSSFVTISLLNMRSLRKHSNDIKLHLQLFHSDVLAFTETQLLANDSDAEIAANLKPFKIYRQDHDSDKYSSMAIEAIKFVLVDTKLQESRSFLLLYRKNNSSVSQYIEALRYLLNTTLILNH</sequence>
<dbReference type="InterPro" id="IPR010285">
    <property type="entry name" value="DNA_helicase_pif1-like_DEAD"/>
</dbReference>
<evidence type="ECO:0000256" key="1">
    <source>
        <dbReference type="RuleBase" id="RU363044"/>
    </source>
</evidence>
<dbReference type="GO" id="GO:0006281">
    <property type="term" value="P:DNA repair"/>
    <property type="evidence" value="ECO:0007669"/>
    <property type="project" value="UniProtKB-KW"/>
</dbReference>
<dbReference type="SUPFAM" id="SSF52540">
    <property type="entry name" value="P-loop containing nucleoside triphosphate hydrolases"/>
    <property type="match status" value="2"/>
</dbReference>
<accession>A0A6S7H628</accession>
<gene>
    <name evidence="4" type="ORF">PACLA_8A068410</name>
</gene>
<comment type="cofactor">
    <cofactor evidence="1">
        <name>Mg(2+)</name>
        <dbReference type="ChEBI" id="CHEBI:18420"/>
    </cofactor>
</comment>
<proteinExistence type="inferred from homology"/>
<dbReference type="Pfam" id="PF05970">
    <property type="entry name" value="PIF1"/>
    <property type="match status" value="1"/>
</dbReference>
<dbReference type="PANTHER" id="PTHR47642:SF8">
    <property type="entry name" value="ATP-DEPENDENT DNA HELICASE"/>
    <property type="match status" value="1"/>
</dbReference>
<dbReference type="GO" id="GO:0016787">
    <property type="term" value="F:hydrolase activity"/>
    <property type="evidence" value="ECO:0007669"/>
    <property type="project" value="UniProtKB-KW"/>
</dbReference>
<dbReference type="GO" id="GO:0006310">
    <property type="term" value="P:DNA recombination"/>
    <property type="evidence" value="ECO:0007669"/>
    <property type="project" value="UniProtKB-KW"/>
</dbReference>
<evidence type="ECO:0000313" key="5">
    <source>
        <dbReference type="Proteomes" id="UP001152795"/>
    </source>
</evidence>
<dbReference type="InterPro" id="IPR027417">
    <property type="entry name" value="P-loop_NTPase"/>
</dbReference>
<keyword evidence="5" id="KW-1185">Reference proteome</keyword>
<dbReference type="Gene3D" id="3.40.50.300">
    <property type="entry name" value="P-loop containing nucleotide triphosphate hydrolases"/>
    <property type="match status" value="2"/>
</dbReference>
<dbReference type="InterPro" id="IPR051055">
    <property type="entry name" value="PIF1_helicase"/>
</dbReference>
<dbReference type="GO" id="GO:0000723">
    <property type="term" value="P:telomere maintenance"/>
    <property type="evidence" value="ECO:0007669"/>
    <property type="project" value="InterPro"/>
</dbReference>
<dbReference type="OrthoDB" id="5986699at2759"/>
<comment type="caution">
    <text evidence="4">The sequence shown here is derived from an EMBL/GenBank/DDBJ whole genome shotgun (WGS) entry which is preliminary data.</text>
</comment>
<keyword evidence="1" id="KW-0233">DNA recombination</keyword>
<dbReference type="PANTHER" id="PTHR47642">
    <property type="entry name" value="ATP-DEPENDENT DNA HELICASE"/>
    <property type="match status" value="1"/>
</dbReference>
<dbReference type="Proteomes" id="UP001152795">
    <property type="component" value="Unassembled WGS sequence"/>
</dbReference>
<protein>
    <recommendedName>
        <fullName evidence="1">ATP-dependent DNA helicase</fullName>
        <ecNumber evidence="1">5.6.2.3</ecNumber>
    </recommendedName>
</protein>
<dbReference type="GO" id="GO:0005524">
    <property type="term" value="F:ATP binding"/>
    <property type="evidence" value="ECO:0007669"/>
    <property type="project" value="UniProtKB-KW"/>
</dbReference>
<feature type="region of interest" description="Disordered" evidence="2">
    <location>
        <begin position="527"/>
        <end position="560"/>
    </location>
</feature>
<comment type="catalytic activity">
    <reaction evidence="1">
        <text>ATP + H2O = ADP + phosphate + H(+)</text>
        <dbReference type="Rhea" id="RHEA:13065"/>
        <dbReference type="ChEBI" id="CHEBI:15377"/>
        <dbReference type="ChEBI" id="CHEBI:15378"/>
        <dbReference type="ChEBI" id="CHEBI:30616"/>
        <dbReference type="ChEBI" id="CHEBI:43474"/>
        <dbReference type="ChEBI" id="CHEBI:456216"/>
        <dbReference type="EC" id="5.6.2.3"/>
    </reaction>
</comment>
<keyword evidence="1 4" id="KW-0347">Helicase</keyword>
<feature type="compositionally biased region" description="Polar residues" evidence="2">
    <location>
        <begin position="537"/>
        <end position="560"/>
    </location>
</feature>
<evidence type="ECO:0000259" key="3">
    <source>
        <dbReference type="Pfam" id="PF05970"/>
    </source>
</evidence>
<feature type="compositionally biased region" description="Polar residues" evidence="2">
    <location>
        <begin position="1"/>
        <end position="35"/>
    </location>
</feature>
<feature type="domain" description="DNA helicase Pif1-like DEAD-box helicase" evidence="3">
    <location>
        <begin position="613"/>
        <end position="733"/>
    </location>
</feature>
<comment type="similarity">
    <text evidence="1">Belongs to the helicase family.</text>
</comment>
<dbReference type="EMBL" id="CACRXK020003310">
    <property type="protein sequence ID" value="CAB3998256.1"/>
    <property type="molecule type" value="Genomic_DNA"/>
</dbReference>
<organism evidence="4 5">
    <name type="scientific">Paramuricea clavata</name>
    <name type="common">Red gorgonian</name>
    <name type="synonym">Violescent sea-whip</name>
    <dbReference type="NCBI Taxonomy" id="317549"/>
    <lineage>
        <taxon>Eukaryota</taxon>
        <taxon>Metazoa</taxon>
        <taxon>Cnidaria</taxon>
        <taxon>Anthozoa</taxon>
        <taxon>Octocorallia</taxon>
        <taxon>Malacalcyonacea</taxon>
        <taxon>Plexauridae</taxon>
        <taxon>Paramuricea</taxon>
    </lineage>
</organism>
<dbReference type="CDD" id="cd18809">
    <property type="entry name" value="SF1_C_RecD"/>
    <property type="match status" value="1"/>
</dbReference>
<feature type="region of interest" description="Disordered" evidence="2">
    <location>
        <begin position="1"/>
        <end position="42"/>
    </location>
</feature>
<reference evidence="4" key="1">
    <citation type="submission" date="2020-04" db="EMBL/GenBank/DDBJ databases">
        <authorList>
            <person name="Alioto T."/>
            <person name="Alioto T."/>
            <person name="Gomez Garrido J."/>
        </authorList>
    </citation>
    <scope>NUCLEOTIDE SEQUENCE</scope>
    <source>
        <strain evidence="4">A484AB</strain>
    </source>
</reference>